<dbReference type="GO" id="GO:0004605">
    <property type="term" value="F:phosphatidate cytidylyltransferase activity"/>
    <property type="evidence" value="ECO:0007669"/>
    <property type="project" value="UniProtKB-EC"/>
</dbReference>
<feature type="transmembrane region" description="Helical" evidence="19">
    <location>
        <begin position="200"/>
        <end position="222"/>
    </location>
</feature>
<feature type="transmembrane region" description="Helical" evidence="19">
    <location>
        <begin position="176"/>
        <end position="194"/>
    </location>
</feature>
<evidence type="ECO:0000256" key="2">
    <source>
        <dbReference type="ARBA" id="ARBA00004651"/>
    </source>
</evidence>
<evidence type="ECO:0000256" key="10">
    <source>
        <dbReference type="ARBA" id="ARBA00022679"/>
    </source>
</evidence>
<evidence type="ECO:0000256" key="3">
    <source>
        <dbReference type="ARBA" id="ARBA00005119"/>
    </source>
</evidence>
<proteinExistence type="inferred from homology"/>
<keyword evidence="8" id="KW-1003">Cell membrane</keyword>
<keyword evidence="13 19" id="KW-1133">Transmembrane helix</keyword>
<feature type="transmembrane region" description="Helical" evidence="19">
    <location>
        <begin position="79"/>
        <end position="96"/>
    </location>
</feature>
<reference evidence="20 21" key="1">
    <citation type="journal article" date="2005" name="Int. J. Syst. Evol. Microbiol.">
        <title>Nitrincola lacisaponensis gen. nov., sp. nov., a novel alkaliphilic bacterium isolated from an alkaline, saline lake.</title>
        <authorList>
            <person name="Dimitriu P.A."/>
            <person name="Shukla S.K."/>
            <person name="Conradt J."/>
            <person name="Marquez M.C."/>
            <person name="Ventosa A."/>
            <person name="Maglia A."/>
            <person name="Peyton B.M."/>
            <person name="Pinkart H.C."/>
            <person name="Mormile M.R."/>
        </authorList>
    </citation>
    <scope>NUCLEOTIDE SEQUENCE [LARGE SCALE GENOMIC DNA]</scope>
    <source>
        <strain evidence="20 21">4CA</strain>
    </source>
</reference>
<evidence type="ECO:0000256" key="15">
    <source>
        <dbReference type="ARBA" id="ARBA00023136"/>
    </source>
</evidence>
<dbReference type="Proteomes" id="UP000027318">
    <property type="component" value="Unassembled WGS sequence"/>
</dbReference>
<comment type="similarity">
    <text evidence="5 18">Belongs to the CDS family.</text>
</comment>
<accession>A0A063Y4A6</accession>
<keyword evidence="9" id="KW-0444">Lipid biosynthesis</keyword>
<keyword evidence="16" id="KW-0594">Phospholipid biosynthesis</keyword>
<evidence type="ECO:0000256" key="19">
    <source>
        <dbReference type="SAM" id="Phobius"/>
    </source>
</evidence>
<comment type="subcellular location">
    <subcellularLocation>
        <location evidence="2">Cell membrane</location>
        <topology evidence="2">Multi-pass membrane protein</topology>
    </subcellularLocation>
</comment>
<dbReference type="Pfam" id="PF01148">
    <property type="entry name" value="CTP_transf_1"/>
    <property type="match status" value="1"/>
</dbReference>
<keyword evidence="11 18" id="KW-0812">Transmembrane</keyword>
<dbReference type="GO" id="GO:0005886">
    <property type="term" value="C:plasma membrane"/>
    <property type="evidence" value="ECO:0007669"/>
    <property type="project" value="UniProtKB-SubCell"/>
</dbReference>
<evidence type="ECO:0000256" key="9">
    <source>
        <dbReference type="ARBA" id="ARBA00022516"/>
    </source>
</evidence>
<protein>
    <recommendedName>
        <fullName evidence="7 18">Phosphatidate cytidylyltransferase</fullName>
        <ecNumber evidence="6 18">2.7.7.41</ecNumber>
    </recommendedName>
</protein>
<evidence type="ECO:0000256" key="7">
    <source>
        <dbReference type="ARBA" id="ARBA00019373"/>
    </source>
</evidence>
<dbReference type="STRING" id="267850.ADINL_1076"/>
<feature type="transmembrane region" description="Helical" evidence="19">
    <location>
        <begin position="108"/>
        <end position="125"/>
    </location>
</feature>
<evidence type="ECO:0000313" key="20">
    <source>
        <dbReference type="EMBL" id="KDE40484.1"/>
    </source>
</evidence>
<comment type="catalytic activity">
    <reaction evidence="1 18">
        <text>a 1,2-diacyl-sn-glycero-3-phosphate + CTP + H(+) = a CDP-1,2-diacyl-sn-glycerol + diphosphate</text>
        <dbReference type="Rhea" id="RHEA:16229"/>
        <dbReference type="ChEBI" id="CHEBI:15378"/>
        <dbReference type="ChEBI" id="CHEBI:33019"/>
        <dbReference type="ChEBI" id="CHEBI:37563"/>
        <dbReference type="ChEBI" id="CHEBI:58332"/>
        <dbReference type="ChEBI" id="CHEBI:58608"/>
        <dbReference type="EC" id="2.7.7.41"/>
    </reaction>
</comment>
<keyword evidence="17" id="KW-1208">Phospholipid metabolism</keyword>
<dbReference type="EMBL" id="JMSZ01000016">
    <property type="protein sequence ID" value="KDE40484.1"/>
    <property type="molecule type" value="Genomic_DNA"/>
</dbReference>
<feature type="transmembrane region" description="Helical" evidence="19">
    <location>
        <begin position="55"/>
        <end position="73"/>
    </location>
</feature>
<keyword evidence="14" id="KW-0443">Lipid metabolism</keyword>
<dbReference type="PANTHER" id="PTHR46382:SF1">
    <property type="entry name" value="PHOSPHATIDATE CYTIDYLYLTRANSFERASE"/>
    <property type="match status" value="1"/>
</dbReference>
<gene>
    <name evidence="20" type="ORF">ADINL_1076</name>
</gene>
<dbReference type="OrthoDB" id="9799199at2"/>
<name>A0A063Y4A6_9GAMM</name>
<evidence type="ECO:0000256" key="1">
    <source>
        <dbReference type="ARBA" id="ARBA00001698"/>
    </source>
</evidence>
<evidence type="ECO:0000256" key="16">
    <source>
        <dbReference type="ARBA" id="ARBA00023209"/>
    </source>
</evidence>
<evidence type="ECO:0000256" key="6">
    <source>
        <dbReference type="ARBA" id="ARBA00012487"/>
    </source>
</evidence>
<comment type="caution">
    <text evidence="20">The sequence shown here is derived from an EMBL/GenBank/DDBJ whole genome shotgun (WGS) entry which is preliminary data.</text>
</comment>
<evidence type="ECO:0000256" key="12">
    <source>
        <dbReference type="ARBA" id="ARBA00022695"/>
    </source>
</evidence>
<dbReference type="UniPathway" id="UPA00557">
    <property type="reaction ID" value="UER00614"/>
</dbReference>
<dbReference type="GO" id="GO:0016024">
    <property type="term" value="P:CDP-diacylglycerol biosynthetic process"/>
    <property type="evidence" value="ECO:0007669"/>
    <property type="project" value="UniProtKB-UniPathway"/>
</dbReference>
<keyword evidence="21" id="KW-1185">Reference proteome</keyword>
<dbReference type="PROSITE" id="PS01315">
    <property type="entry name" value="CDS"/>
    <property type="match status" value="1"/>
</dbReference>
<evidence type="ECO:0000256" key="4">
    <source>
        <dbReference type="ARBA" id="ARBA00005189"/>
    </source>
</evidence>
<feature type="transmembrane region" description="Helical" evidence="19">
    <location>
        <begin position="137"/>
        <end position="155"/>
    </location>
</feature>
<evidence type="ECO:0000256" key="18">
    <source>
        <dbReference type="RuleBase" id="RU003938"/>
    </source>
</evidence>
<evidence type="ECO:0000256" key="17">
    <source>
        <dbReference type="ARBA" id="ARBA00023264"/>
    </source>
</evidence>
<comment type="pathway">
    <text evidence="4">Lipid metabolism.</text>
</comment>
<dbReference type="InterPro" id="IPR000374">
    <property type="entry name" value="PC_trans"/>
</dbReference>
<keyword evidence="10 18" id="KW-0808">Transferase</keyword>
<dbReference type="PATRIC" id="fig|267850.7.peg.1070"/>
<dbReference type="EC" id="2.7.7.41" evidence="6 18"/>
<organism evidence="20 21">
    <name type="scientific">Nitrincola lacisaponensis</name>
    <dbReference type="NCBI Taxonomy" id="267850"/>
    <lineage>
        <taxon>Bacteria</taxon>
        <taxon>Pseudomonadati</taxon>
        <taxon>Pseudomonadota</taxon>
        <taxon>Gammaproteobacteria</taxon>
        <taxon>Oceanospirillales</taxon>
        <taxon>Oceanospirillaceae</taxon>
        <taxon>Nitrincola</taxon>
    </lineage>
</organism>
<evidence type="ECO:0000256" key="11">
    <source>
        <dbReference type="ARBA" id="ARBA00022692"/>
    </source>
</evidence>
<sequence length="269" mass="29484">MLKQRVITALVLGVLVLSAVLWAPVWLFSLLVAVATLYGAWEWSNFCRFRRQGRIAYVALAAALILLLTWLGSPALLAGLMWLVGFFWLLAVVMVLRYPEGLRWTGSLPKLVIGLWVLVPAWAALSEIKALPNGEWLILLLLFLVWGADTGAYFTGRKYGKRKLMPRVSPGKTLEGLLGGLLTCVAIGLLYAVLRELSFLSTVFLILLAVLTAVASVLGDLFESMFKRERGIKDSGTLLPGHGGVLDRIDSLTAAAPVFLLGLMYFPLL</sequence>
<evidence type="ECO:0000256" key="5">
    <source>
        <dbReference type="ARBA" id="ARBA00010185"/>
    </source>
</evidence>
<evidence type="ECO:0000313" key="21">
    <source>
        <dbReference type="Proteomes" id="UP000027318"/>
    </source>
</evidence>
<dbReference type="AlphaFoldDB" id="A0A063Y4A6"/>
<dbReference type="PANTHER" id="PTHR46382">
    <property type="entry name" value="PHOSPHATIDATE CYTIDYLYLTRANSFERASE"/>
    <property type="match status" value="1"/>
</dbReference>
<dbReference type="RefSeq" id="WP_036544656.1">
    <property type="nucleotide sequence ID" value="NZ_JBKBNO010000001.1"/>
</dbReference>
<comment type="pathway">
    <text evidence="3 18">Phospholipid metabolism; CDP-diacylglycerol biosynthesis; CDP-diacylglycerol from sn-glycerol 3-phosphate: step 3/3.</text>
</comment>
<keyword evidence="15 19" id="KW-0472">Membrane</keyword>
<evidence type="ECO:0000256" key="8">
    <source>
        <dbReference type="ARBA" id="ARBA00022475"/>
    </source>
</evidence>
<keyword evidence="12 18" id="KW-0548">Nucleotidyltransferase</keyword>
<evidence type="ECO:0000256" key="14">
    <source>
        <dbReference type="ARBA" id="ARBA00023098"/>
    </source>
</evidence>
<feature type="transmembrane region" description="Helical" evidence="19">
    <location>
        <begin position="6"/>
        <end position="34"/>
    </location>
</feature>
<evidence type="ECO:0000256" key="13">
    <source>
        <dbReference type="ARBA" id="ARBA00022989"/>
    </source>
</evidence>